<protein>
    <recommendedName>
        <fullName evidence="4">Aldehyde oxidase/xanthine dehydrogenase a/b hammerhead domain-containing protein</fullName>
    </recommendedName>
</protein>
<dbReference type="InterPro" id="IPR036856">
    <property type="entry name" value="Ald_Oxase/Xan_DH_a/b_sf"/>
</dbReference>
<dbReference type="Proteomes" id="UP000077255">
    <property type="component" value="Chromosome"/>
</dbReference>
<reference evidence="5 6" key="1">
    <citation type="submission" date="2016-02" db="EMBL/GenBank/DDBJ databases">
        <title>Complete genome sequencing and analysis of ATSB10, Dyella thiooxydans isolated from rhizosphere soil of sunflower (Helianthus annuus L.).</title>
        <authorList>
            <person name="Lee Y."/>
            <person name="Hwangbo K."/>
            <person name="Chung H."/>
            <person name="Yoo J."/>
            <person name="Kim K.Y."/>
            <person name="Sa T.M."/>
            <person name="Um Y."/>
            <person name="Madhaiyan M."/>
        </authorList>
    </citation>
    <scope>NUCLEOTIDE SEQUENCE [LARGE SCALE GENOMIC DNA]</scope>
    <source>
        <strain evidence="5 6">ATSB10</strain>
    </source>
</reference>
<dbReference type="OrthoDB" id="6177861at2"/>
<dbReference type="PATRIC" id="fig|445710.3.peg.1035"/>
<sequence length="740" mass="78903">MSPDATSTRPAIGASLPRVDGPLKVSGRAGYSSDHHFPGLLYAVPVGATIARGEVAAIDDSAAAAMPGVSKVYTRANIGTFYKPGKSGTIDESRPPFEDDTVHYYGQYVALVVADTFEHATAAARAVKVDYRNVSAPDVRMALDPEENQTTDSERGHVDAALASAPVTVDQTYTTPPETHNPIELHASVAVWDGKAFTLYETTQSIMNHRAVMAQMLGVPKENVRIVTEFLGSGFGGKLWPWPHALLAAAAARDLGKPVKLVVTREMMFHNVGHRTNTQQRVRLGANHDGKLVALRQDFIYRTSRIDDSKEDCGEVTAFLYSTPNLKVTSGRARRDIAPNTAMRGPGAVPGLFAIESAMDELALALKIDPVELRLRNEPAIDESLGIPFSSRHMKECLTRGADRFGWARRNPAIGAMRQGGVVLGWGVAACAWMAQRLDAEVSLLLNADGSVRVASGTQDIGTGTYTMLAQMVAYDLGVPIERIQVVIGDSALPPGPLSGGSMVTGSLVPAVAQAAADAVQHLLDTAAGQGPFAGAKAEQLSFTEGRVHLRSGTPADGVPFADILKQARLAHVEGKGKSRNTFGDKEAKKFSMHSYGAHFVEVTWEPAIARLRVSRVVTAIDAGRILNPLTGRNQIEGAIAMGVGMALFEDTHYEPLHGKAINSNLADYIMTTHADMPDVDVLFLDYPDTKLNALGARGIGEIGLAGVAPAIANAVHHATGVRVRDLPVKIEDLLASHVA</sequence>
<evidence type="ECO:0000313" key="5">
    <source>
        <dbReference type="EMBL" id="AND68493.1"/>
    </source>
</evidence>
<dbReference type="Pfam" id="PF02738">
    <property type="entry name" value="MoCoBD_1"/>
    <property type="match status" value="1"/>
</dbReference>
<dbReference type="GO" id="GO:0016491">
    <property type="term" value="F:oxidoreductase activity"/>
    <property type="evidence" value="ECO:0007669"/>
    <property type="project" value="UniProtKB-KW"/>
</dbReference>
<evidence type="ECO:0000256" key="1">
    <source>
        <dbReference type="ARBA" id="ARBA00006849"/>
    </source>
</evidence>
<dbReference type="PANTHER" id="PTHR11908">
    <property type="entry name" value="XANTHINE DEHYDROGENASE"/>
    <property type="match status" value="1"/>
</dbReference>
<dbReference type="PANTHER" id="PTHR11908:SF132">
    <property type="entry name" value="ALDEHYDE OXIDASE 1-RELATED"/>
    <property type="match status" value="1"/>
</dbReference>
<dbReference type="Gene3D" id="3.90.1170.50">
    <property type="entry name" value="Aldehyde oxidase/xanthine dehydrogenase, a/b hammerhead"/>
    <property type="match status" value="1"/>
</dbReference>
<evidence type="ECO:0000313" key="6">
    <source>
        <dbReference type="Proteomes" id="UP000077255"/>
    </source>
</evidence>
<evidence type="ECO:0000259" key="4">
    <source>
        <dbReference type="SMART" id="SM01008"/>
    </source>
</evidence>
<dbReference type="EMBL" id="CP014841">
    <property type="protein sequence ID" value="AND68493.1"/>
    <property type="molecule type" value="Genomic_DNA"/>
</dbReference>
<dbReference type="Pfam" id="PF01315">
    <property type="entry name" value="Ald_Xan_dh_C"/>
    <property type="match status" value="1"/>
</dbReference>
<evidence type="ECO:0000256" key="3">
    <source>
        <dbReference type="ARBA" id="ARBA00023002"/>
    </source>
</evidence>
<dbReference type="InterPro" id="IPR037165">
    <property type="entry name" value="AldOxase/xan_DH_Mopterin-bd_sf"/>
</dbReference>
<dbReference type="AlphaFoldDB" id="A0A160MYR1"/>
<keyword evidence="2" id="KW-0500">Molybdenum</keyword>
<dbReference type="RefSeq" id="WP_063671010.1">
    <property type="nucleotide sequence ID" value="NZ_CP014841.1"/>
</dbReference>
<evidence type="ECO:0000256" key="2">
    <source>
        <dbReference type="ARBA" id="ARBA00022505"/>
    </source>
</evidence>
<dbReference type="SUPFAM" id="SSF56003">
    <property type="entry name" value="Molybdenum cofactor-binding domain"/>
    <property type="match status" value="1"/>
</dbReference>
<feature type="domain" description="Aldehyde oxidase/xanthine dehydrogenase a/b hammerhead" evidence="4">
    <location>
        <begin position="26"/>
        <end position="135"/>
    </location>
</feature>
<dbReference type="Pfam" id="PF20256">
    <property type="entry name" value="MoCoBD_2"/>
    <property type="match status" value="1"/>
</dbReference>
<dbReference type="InterPro" id="IPR046867">
    <property type="entry name" value="AldOxase/xan_DH_MoCoBD2"/>
</dbReference>
<dbReference type="GO" id="GO:0005506">
    <property type="term" value="F:iron ion binding"/>
    <property type="evidence" value="ECO:0007669"/>
    <property type="project" value="InterPro"/>
</dbReference>
<accession>A0A160MYR1</accession>
<keyword evidence="6" id="KW-1185">Reference proteome</keyword>
<dbReference type="InterPro" id="IPR008274">
    <property type="entry name" value="AldOxase/xan_DH_MoCoBD1"/>
</dbReference>
<proteinExistence type="inferred from homology"/>
<dbReference type="Gene3D" id="3.30.365.10">
    <property type="entry name" value="Aldehyde oxidase/xanthine dehydrogenase, molybdopterin binding domain"/>
    <property type="match status" value="4"/>
</dbReference>
<dbReference type="SMART" id="SM01008">
    <property type="entry name" value="Ald_Xan_dh_C"/>
    <property type="match status" value="1"/>
</dbReference>
<dbReference type="InterPro" id="IPR016208">
    <property type="entry name" value="Ald_Oxase/xanthine_DH-like"/>
</dbReference>
<gene>
    <name evidence="5" type="ORF">ATSB10_10390</name>
</gene>
<dbReference type="KEGG" id="dtx:ATSB10_10390"/>
<name>A0A160MYR1_9GAMM</name>
<organism evidence="5 6">
    <name type="scientific">Dyella thiooxydans</name>
    <dbReference type="NCBI Taxonomy" id="445710"/>
    <lineage>
        <taxon>Bacteria</taxon>
        <taxon>Pseudomonadati</taxon>
        <taxon>Pseudomonadota</taxon>
        <taxon>Gammaproteobacteria</taxon>
        <taxon>Lysobacterales</taxon>
        <taxon>Rhodanobacteraceae</taxon>
        <taxon>Dyella</taxon>
    </lineage>
</organism>
<keyword evidence="3" id="KW-0560">Oxidoreductase</keyword>
<dbReference type="InterPro" id="IPR000674">
    <property type="entry name" value="Ald_Oxase/Xan_DH_a/b"/>
</dbReference>
<comment type="similarity">
    <text evidence="1">Belongs to the xanthine dehydrogenase family.</text>
</comment>
<dbReference type="STRING" id="445710.ATSB10_10390"/>
<dbReference type="SUPFAM" id="SSF54665">
    <property type="entry name" value="CO dehydrogenase molybdoprotein N-domain-like"/>
    <property type="match status" value="1"/>
</dbReference>